<evidence type="ECO:0000313" key="2">
    <source>
        <dbReference type="Proteomes" id="UP001634394"/>
    </source>
</evidence>
<comment type="caution">
    <text evidence="1">The sequence shown here is derived from an EMBL/GenBank/DDBJ whole genome shotgun (WGS) entry which is preliminary data.</text>
</comment>
<dbReference type="EMBL" id="JBJQND010000013">
    <property type="protein sequence ID" value="KAL3856736.1"/>
    <property type="molecule type" value="Genomic_DNA"/>
</dbReference>
<gene>
    <name evidence="1" type="ORF">ACJMK2_011459</name>
</gene>
<dbReference type="Proteomes" id="UP001634394">
    <property type="component" value="Unassembled WGS sequence"/>
</dbReference>
<evidence type="ECO:0000313" key="1">
    <source>
        <dbReference type="EMBL" id="KAL3856736.1"/>
    </source>
</evidence>
<organism evidence="1 2">
    <name type="scientific">Sinanodonta woodiana</name>
    <name type="common">Chinese pond mussel</name>
    <name type="synonym">Anodonta woodiana</name>
    <dbReference type="NCBI Taxonomy" id="1069815"/>
    <lineage>
        <taxon>Eukaryota</taxon>
        <taxon>Metazoa</taxon>
        <taxon>Spiralia</taxon>
        <taxon>Lophotrochozoa</taxon>
        <taxon>Mollusca</taxon>
        <taxon>Bivalvia</taxon>
        <taxon>Autobranchia</taxon>
        <taxon>Heteroconchia</taxon>
        <taxon>Palaeoheterodonta</taxon>
        <taxon>Unionida</taxon>
        <taxon>Unionoidea</taxon>
        <taxon>Unionidae</taxon>
        <taxon>Unioninae</taxon>
        <taxon>Sinanodonta</taxon>
    </lineage>
</organism>
<keyword evidence="2" id="KW-1185">Reference proteome</keyword>
<accession>A0ABD3V6D6</accession>
<name>A0ABD3V6D6_SINWO</name>
<dbReference type="AlphaFoldDB" id="A0ABD3V6D6"/>
<sequence length="71" mass="8350">MLIDSIPRVALRWTPQGKRNCGRPKETWRRTVDRDLKTRSLTLQTAPAIAADRTKWRYLAVASSTRRRRKD</sequence>
<reference evidence="1 2" key="1">
    <citation type="submission" date="2024-11" db="EMBL/GenBank/DDBJ databases">
        <title>Chromosome-level genome assembly of the freshwater bivalve Anodonta woodiana.</title>
        <authorList>
            <person name="Chen X."/>
        </authorList>
    </citation>
    <scope>NUCLEOTIDE SEQUENCE [LARGE SCALE GENOMIC DNA]</scope>
    <source>
        <strain evidence="1">MN2024</strain>
        <tissue evidence="1">Gills</tissue>
    </source>
</reference>
<proteinExistence type="predicted"/>
<protein>
    <submittedName>
        <fullName evidence="1">Uncharacterized protein</fullName>
    </submittedName>
</protein>